<comment type="caution">
    <text evidence="2">The sequence shown here is derived from an EMBL/GenBank/DDBJ whole genome shotgun (WGS) entry which is preliminary data.</text>
</comment>
<organism evidence="2 3">
    <name type="scientific">Acinetobacter proteolyticus</name>
    <dbReference type="NCBI Taxonomy" id="1776741"/>
    <lineage>
        <taxon>Bacteria</taxon>
        <taxon>Pseudomonadati</taxon>
        <taxon>Pseudomonadota</taxon>
        <taxon>Gammaproteobacteria</taxon>
        <taxon>Moraxellales</taxon>
        <taxon>Moraxellaceae</taxon>
        <taxon>Acinetobacter</taxon>
    </lineage>
</organism>
<reference evidence="2 3" key="1">
    <citation type="submission" date="2017-12" db="EMBL/GenBank/DDBJ databases">
        <title>Draft Genome sequences of multiple microbial strains isolated from spacecraft associated surfaces.</title>
        <authorList>
            <person name="Seuylemezian A."/>
            <person name="Vaishampayan P."/>
            <person name="Venkateswaran K."/>
        </authorList>
    </citation>
    <scope>NUCLEOTIDE SEQUENCE [LARGE SCALE GENOMIC DNA]</scope>
    <source>
        <strain evidence="2 3">2P01AA</strain>
    </source>
</reference>
<name>A0A1E7R8R3_9GAMM</name>
<dbReference type="EMBL" id="PISJ01000013">
    <property type="protein sequence ID" value="PKF33183.1"/>
    <property type="molecule type" value="Genomic_DNA"/>
</dbReference>
<protein>
    <submittedName>
        <fullName evidence="2">DUF2799 domain-containing protein</fullName>
    </submittedName>
</protein>
<dbReference type="RefSeq" id="WP_070074993.1">
    <property type="nucleotide sequence ID" value="NZ_CP158965.1"/>
</dbReference>
<gene>
    <name evidence="2" type="ORF">CW311_10190</name>
</gene>
<sequence length="183" mass="21548">MKLILILATLTVLLSGCATMSVEQCKTANWFNVGEKDGSDGRDSRLDKYYSSCQKANIVPNQKLYEQGYQKGLGYYCRPENIFSEALEGRGDIRVCPVEKRESLRSYYQVANEYYQADSEFNRSQNDMNRYLKELERKDLSTKVREDYQKRLYDLRINSSWVQSRYHQAVRNLERFKAEHGLY</sequence>
<dbReference type="AlphaFoldDB" id="A0A1E7R8R3"/>
<accession>A0A1E7R8R3</accession>
<dbReference type="PROSITE" id="PS51257">
    <property type="entry name" value="PROKAR_LIPOPROTEIN"/>
    <property type="match status" value="1"/>
</dbReference>
<evidence type="ECO:0000313" key="3">
    <source>
        <dbReference type="Proteomes" id="UP000233553"/>
    </source>
</evidence>
<keyword evidence="1" id="KW-0732">Signal</keyword>
<evidence type="ECO:0000256" key="1">
    <source>
        <dbReference type="SAM" id="SignalP"/>
    </source>
</evidence>
<feature type="chain" id="PRO_5009201347" evidence="1">
    <location>
        <begin position="21"/>
        <end position="183"/>
    </location>
</feature>
<evidence type="ECO:0000313" key="2">
    <source>
        <dbReference type="EMBL" id="PKF33183.1"/>
    </source>
</evidence>
<dbReference type="Pfam" id="PF10973">
    <property type="entry name" value="DUF2799"/>
    <property type="match status" value="1"/>
</dbReference>
<dbReference type="Proteomes" id="UP000233553">
    <property type="component" value="Unassembled WGS sequence"/>
</dbReference>
<dbReference type="OrthoDB" id="5917215at2"/>
<proteinExistence type="predicted"/>
<dbReference type="InterPro" id="IPR021242">
    <property type="entry name" value="DUF2799"/>
</dbReference>
<feature type="signal peptide" evidence="1">
    <location>
        <begin position="1"/>
        <end position="20"/>
    </location>
</feature>